<organism evidence="7 8">
    <name type="scientific">Jatrophihabitans lederbergiae</name>
    <dbReference type="NCBI Taxonomy" id="3075547"/>
    <lineage>
        <taxon>Bacteria</taxon>
        <taxon>Bacillati</taxon>
        <taxon>Actinomycetota</taxon>
        <taxon>Actinomycetes</taxon>
        <taxon>Jatrophihabitantales</taxon>
        <taxon>Jatrophihabitantaceae</taxon>
        <taxon>Jatrophihabitans</taxon>
    </lineage>
</organism>
<feature type="transmembrane region" description="Helical" evidence="5">
    <location>
        <begin position="265"/>
        <end position="288"/>
    </location>
</feature>
<gene>
    <name evidence="7" type="ORF">RM423_10650</name>
</gene>
<keyword evidence="4 5" id="KW-0472">Membrane</keyword>
<evidence type="ECO:0000256" key="5">
    <source>
        <dbReference type="SAM" id="Phobius"/>
    </source>
</evidence>
<feature type="transmembrane region" description="Helical" evidence="5">
    <location>
        <begin position="20"/>
        <end position="50"/>
    </location>
</feature>
<feature type="transmembrane region" description="Helical" evidence="5">
    <location>
        <begin position="193"/>
        <end position="213"/>
    </location>
</feature>
<evidence type="ECO:0000313" key="8">
    <source>
        <dbReference type="Proteomes" id="UP001183176"/>
    </source>
</evidence>
<dbReference type="Pfam" id="PF04932">
    <property type="entry name" value="Wzy_C"/>
    <property type="match status" value="1"/>
</dbReference>
<evidence type="ECO:0000313" key="7">
    <source>
        <dbReference type="EMBL" id="MDT0261856.1"/>
    </source>
</evidence>
<reference evidence="8" key="1">
    <citation type="submission" date="2023-07" db="EMBL/GenBank/DDBJ databases">
        <title>30 novel species of actinomycetes from the DSMZ collection.</title>
        <authorList>
            <person name="Nouioui I."/>
        </authorList>
    </citation>
    <scope>NUCLEOTIDE SEQUENCE [LARGE SCALE GENOMIC DNA]</scope>
    <source>
        <strain evidence="8">DSM 44399</strain>
    </source>
</reference>
<feature type="transmembrane region" description="Helical" evidence="5">
    <location>
        <begin position="120"/>
        <end position="138"/>
    </location>
</feature>
<dbReference type="InterPro" id="IPR007016">
    <property type="entry name" value="O-antigen_ligase-rel_domated"/>
</dbReference>
<dbReference type="EMBL" id="JAVREH010000011">
    <property type="protein sequence ID" value="MDT0261856.1"/>
    <property type="molecule type" value="Genomic_DNA"/>
</dbReference>
<dbReference type="GO" id="GO:0016874">
    <property type="term" value="F:ligase activity"/>
    <property type="evidence" value="ECO:0007669"/>
    <property type="project" value="UniProtKB-KW"/>
</dbReference>
<feature type="transmembrane region" description="Helical" evidence="5">
    <location>
        <begin position="92"/>
        <end position="108"/>
    </location>
</feature>
<feature type="transmembrane region" description="Helical" evidence="5">
    <location>
        <begin position="62"/>
        <end position="80"/>
    </location>
</feature>
<dbReference type="Proteomes" id="UP001183176">
    <property type="component" value="Unassembled WGS sequence"/>
</dbReference>
<feature type="domain" description="O-antigen ligase-related" evidence="6">
    <location>
        <begin position="233"/>
        <end position="341"/>
    </location>
</feature>
<dbReference type="RefSeq" id="WP_311423009.1">
    <property type="nucleotide sequence ID" value="NZ_JAVREH010000011.1"/>
</dbReference>
<comment type="subcellular location">
    <subcellularLocation>
        <location evidence="1">Membrane</location>
        <topology evidence="1">Multi-pass membrane protein</topology>
    </subcellularLocation>
</comment>
<evidence type="ECO:0000259" key="6">
    <source>
        <dbReference type="Pfam" id="PF04932"/>
    </source>
</evidence>
<accession>A0ABU2JA38</accession>
<keyword evidence="8" id="KW-1185">Reference proteome</keyword>
<sequence length="432" mass="46768">MSRPLAVPPAPRQLPSWPLYVLFAGFPLWWVLGLGAFAVVFTAVPMLILLVQRRVVEVPPAFWLWIGFVVWACAAALELSSQSRLIGFSVRMSNYVGSGIVFLYVYNARERLSDRKVRQALVLFFAFVVFGGYLGVLFPHGNLSTPAQSLLPASIANNEYVGALVHPHFAEVQHPYGSPRVFYRPSAPFPYTNSWGCNVALLVPLVISAIVAARRRRSRLVMAVLLAAACVPAFATLNRGMFLALGFLLAYVAIRLALRGQLAPLVAVIGATVIGLAVAVSLGVWALIQERLHYSQTNVGRQAIYREAFDGAMQSPLFGHGAPQPSQTVSVSIGTQGQVWNLMFSYGFIALAFFLAWFAWAAIKSIQARGEGFLWVHATLVVSLLTFLYYGYDGIQLTVVMVAAGLAVRGAPERPAADGAVGAESGLATLPS</sequence>
<feature type="transmembrane region" description="Helical" evidence="5">
    <location>
        <begin position="241"/>
        <end position="258"/>
    </location>
</feature>
<keyword evidence="7" id="KW-0436">Ligase</keyword>
<evidence type="ECO:0000256" key="2">
    <source>
        <dbReference type="ARBA" id="ARBA00022692"/>
    </source>
</evidence>
<proteinExistence type="predicted"/>
<name>A0ABU2JA38_9ACTN</name>
<protein>
    <submittedName>
        <fullName evidence="7">O-antigen ligase family protein</fullName>
    </submittedName>
</protein>
<keyword evidence="3 5" id="KW-1133">Transmembrane helix</keyword>
<feature type="transmembrane region" description="Helical" evidence="5">
    <location>
        <begin position="339"/>
        <end position="360"/>
    </location>
</feature>
<evidence type="ECO:0000256" key="4">
    <source>
        <dbReference type="ARBA" id="ARBA00023136"/>
    </source>
</evidence>
<evidence type="ECO:0000256" key="1">
    <source>
        <dbReference type="ARBA" id="ARBA00004141"/>
    </source>
</evidence>
<comment type="caution">
    <text evidence="7">The sequence shown here is derived from an EMBL/GenBank/DDBJ whole genome shotgun (WGS) entry which is preliminary data.</text>
</comment>
<feature type="transmembrane region" description="Helical" evidence="5">
    <location>
        <begin position="372"/>
        <end position="392"/>
    </location>
</feature>
<evidence type="ECO:0000256" key="3">
    <source>
        <dbReference type="ARBA" id="ARBA00022989"/>
    </source>
</evidence>
<keyword evidence="2 5" id="KW-0812">Transmembrane</keyword>
<feature type="transmembrane region" description="Helical" evidence="5">
    <location>
        <begin position="220"/>
        <end position="235"/>
    </location>
</feature>